<protein>
    <submittedName>
        <fullName evidence="1">Uncharacterized protein</fullName>
    </submittedName>
</protein>
<dbReference type="EMBL" id="CAIIXF020000001">
    <property type="protein sequence ID" value="CAH1772953.1"/>
    <property type="molecule type" value="Genomic_DNA"/>
</dbReference>
<reference evidence="1" key="1">
    <citation type="submission" date="2022-03" db="EMBL/GenBank/DDBJ databases">
        <authorList>
            <person name="Martin C."/>
        </authorList>
    </citation>
    <scope>NUCLEOTIDE SEQUENCE</scope>
</reference>
<name>A0A8J1UAS4_OWEFU</name>
<accession>A0A8J1UAS4</accession>
<evidence type="ECO:0000313" key="2">
    <source>
        <dbReference type="Proteomes" id="UP000749559"/>
    </source>
</evidence>
<evidence type="ECO:0000313" key="1">
    <source>
        <dbReference type="EMBL" id="CAH1772953.1"/>
    </source>
</evidence>
<keyword evidence="2" id="KW-1185">Reference proteome</keyword>
<sequence length="147" mass="16809">MGGKQDMISFLVFSCFFISVNEAATISRTKRSFTKQDNPLGNIIDTLHEMRNSENMLIHKMLSGPIEGRKALLADYETNGNNQKRHSLNIDNMLDDEEMNKRGMRQTKRVPLCVWKVCPPVVWKKSESAPAPEGPMPLMDNWVDKKK</sequence>
<dbReference type="Proteomes" id="UP000749559">
    <property type="component" value="Unassembled WGS sequence"/>
</dbReference>
<gene>
    <name evidence="1" type="ORF">OFUS_LOCUS621</name>
</gene>
<proteinExistence type="predicted"/>
<dbReference type="AlphaFoldDB" id="A0A8J1UAS4"/>
<organism evidence="1 2">
    <name type="scientific">Owenia fusiformis</name>
    <name type="common">Polychaete worm</name>
    <dbReference type="NCBI Taxonomy" id="6347"/>
    <lineage>
        <taxon>Eukaryota</taxon>
        <taxon>Metazoa</taxon>
        <taxon>Spiralia</taxon>
        <taxon>Lophotrochozoa</taxon>
        <taxon>Annelida</taxon>
        <taxon>Polychaeta</taxon>
        <taxon>Sedentaria</taxon>
        <taxon>Canalipalpata</taxon>
        <taxon>Sabellida</taxon>
        <taxon>Oweniida</taxon>
        <taxon>Oweniidae</taxon>
        <taxon>Owenia</taxon>
    </lineage>
</organism>
<comment type="caution">
    <text evidence="1">The sequence shown here is derived from an EMBL/GenBank/DDBJ whole genome shotgun (WGS) entry which is preliminary data.</text>
</comment>